<dbReference type="AlphaFoldDB" id="A0A135TZJ3"/>
<protein>
    <recommendedName>
        <fullName evidence="5">Major facilitator superfamily transporter</fullName>
    </recommendedName>
</protein>
<name>A0A135TZJ3_9PEZI</name>
<feature type="transmembrane region" description="Helical" evidence="2">
    <location>
        <begin position="387"/>
        <end position="408"/>
    </location>
</feature>
<feature type="transmembrane region" description="Helical" evidence="2">
    <location>
        <begin position="290"/>
        <end position="311"/>
    </location>
</feature>
<evidence type="ECO:0008006" key="5">
    <source>
        <dbReference type="Google" id="ProtNLM"/>
    </source>
</evidence>
<dbReference type="InterPro" id="IPR036259">
    <property type="entry name" value="MFS_trans_sf"/>
</dbReference>
<dbReference type="CDD" id="cd06174">
    <property type="entry name" value="MFS"/>
    <property type="match status" value="1"/>
</dbReference>
<comment type="caution">
    <text evidence="3">The sequence shown here is derived from an EMBL/GenBank/DDBJ whole genome shotgun (WGS) entry which is preliminary data.</text>
</comment>
<organism evidence="3 4">
    <name type="scientific">Colletotrichum salicis</name>
    <dbReference type="NCBI Taxonomy" id="1209931"/>
    <lineage>
        <taxon>Eukaryota</taxon>
        <taxon>Fungi</taxon>
        <taxon>Dikarya</taxon>
        <taxon>Ascomycota</taxon>
        <taxon>Pezizomycotina</taxon>
        <taxon>Sordariomycetes</taxon>
        <taxon>Hypocreomycetidae</taxon>
        <taxon>Glomerellales</taxon>
        <taxon>Glomerellaceae</taxon>
        <taxon>Colletotrichum</taxon>
        <taxon>Colletotrichum acutatum species complex</taxon>
    </lineage>
</organism>
<evidence type="ECO:0000313" key="3">
    <source>
        <dbReference type="EMBL" id="KXH53492.1"/>
    </source>
</evidence>
<dbReference type="EMBL" id="JFFI01001835">
    <property type="protein sequence ID" value="KXH53492.1"/>
    <property type="molecule type" value="Genomic_DNA"/>
</dbReference>
<keyword evidence="4" id="KW-1185">Reference proteome</keyword>
<keyword evidence="2" id="KW-1133">Transmembrane helix</keyword>
<dbReference type="PANTHER" id="PTHR23512:SF12">
    <property type="entry name" value="TRANSPORTER, PUTATIVE (AFU_ORTHOLOGUE AFUA_4G00260)-RELATED"/>
    <property type="match status" value="1"/>
</dbReference>
<feature type="transmembrane region" description="Helical" evidence="2">
    <location>
        <begin position="264"/>
        <end position="284"/>
    </location>
</feature>
<keyword evidence="2" id="KW-0812">Transmembrane</keyword>
<evidence type="ECO:0000256" key="2">
    <source>
        <dbReference type="SAM" id="Phobius"/>
    </source>
</evidence>
<sequence>MAAEAVPPPRDAEQAPTDHVSETSQNENQGFTTAVSASPDSDEVSVNQQPQAGSWSSGLSGAMKTTMKKEMKINNTQFSLLEASEDFMVTALMLLSGVVTDRIGGAGAMLYGNFLYSVGSVLVAATAQTRSYKFMIAGRVIRSLGDIATQVTQYKGLLILVRPRQRLCIGFGLRVGHRQDWCICWKTICQYHRQEDGRFRLDVVGYGFHESLHECHDRFLELTWAFWAVMGFSLFETSTAIVFLQNATELAEQRFGTISITAGWYSAALRYAGFFVVPLLGVFLDLYGNRISVLVFCGIGMFTSMLLVCFANTTQGTAASFGVFAFAYCFGPATIIDSIRTSMWDSTVFGSAYVLKITMNNAMNIVVRVITGVIQDNDNNSYDKVTIVYVILAGISAVVSFLLTFASWKPRRPRTPAMDTQIAYRAWRDPERQEGGVLRTEWREEQIHLQELLHSIDRAHLGEFWCRYFWRVATGNNSS</sequence>
<dbReference type="Proteomes" id="UP000070121">
    <property type="component" value="Unassembled WGS sequence"/>
</dbReference>
<proteinExistence type="predicted"/>
<feature type="transmembrane region" description="Helical" evidence="2">
    <location>
        <begin position="224"/>
        <end position="244"/>
    </location>
</feature>
<dbReference type="OrthoDB" id="424834at2759"/>
<evidence type="ECO:0000256" key="1">
    <source>
        <dbReference type="SAM" id="MobiDB-lite"/>
    </source>
</evidence>
<dbReference type="Gene3D" id="1.20.1250.20">
    <property type="entry name" value="MFS general substrate transporter like domains"/>
    <property type="match status" value="2"/>
</dbReference>
<keyword evidence="2" id="KW-0472">Membrane</keyword>
<dbReference type="SUPFAM" id="SSF103473">
    <property type="entry name" value="MFS general substrate transporter"/>
    <property type="match status" value="1"/>
</dbReference>
<dbReference type="InterPro" id="IPR052187">
    <property type="entry name" value="MFSD1"/>
</dbReference>
<accession>A0A135TZJ3</accession>
<feature type="compositionally biased region" description="Polar residues" evidence="1">
    <location>
        <begin position="22"/>
        <end position="59"/>
    </location>
</feature>
<feature type="region of interest" description="Disordered" evidence="1">
    <location>
        <begin position="1"/>
        <end position="60"/>
    </location>
</feature>
<gene>
    <name evidence="3" type="ORF">CSAL01_05358</name>
</gene>
<reference evidence="3 4" key="1">
    <citation type="submission" date="2014-02" db="EMBL/GenBank/DDBJ databases">
        <title>The genome sequence of Colletotrichum salicis CBS 607.94.</title>
        <authorList>
            <person name="Baroncelli R."/>
            <person name="Thon M.R."/>
        </authorList>
    </citation>
    <scope>NUCLEOTIDE SEQUENCE [LARGE SCALE GENOMIC DNA]</scope>
    <source>
        <strain evidence="3 4">CBS 607.94</strain>
    </source>
</reference>
<evidence type="ECO:0000313" key="4">
    <source>
        <dbReference type="Proteomes" id="UP000070121"/>
    </source>
</evidence>
<dbReference type="PANTHER" id="PTHR23512">
    <property type="entry name" value="MAJOR FACILITATOR SUPERFAMILY DOMAIN-CONTAINING PROTEIN 1"/>
    <property type="match status" value="1"/>
</dbReference>
<feature type="transmembrane region" description="Helical" evidence="2">
    <location>
        <begin position="318"/>
        <end position="336"/>
    </location>
</feature>